<feature type="region of interest" description="Disordered" evidence="1">
    <location>
        <begin position="40"/>
        <end position="66"/>
    </location>
</feature>
<dbReference type="EMBL" id="SRLO01000259">
    <property type="protein sequence ID" value="TNN64082.1"/>
    <property type="molecule type" value="Genomic_DNA"/>
</dbReference>
<protein>
    <submittedName>
        <fullName evidence="2">Uncharacterized protein</fullName>
    </submittedName>
</protein>
<evidence type="ECO:0000313" key="3">
    <source>
        <dbReference type="Proteomes" id="UP000314294"/>
    </source>
</evidence>
<dbReference type="Proteomes" id="UP000314294">
    <property type="component" value="Unassembled WGS sequence"/>
</dbReference>
<sequence>MFSRHAFVCTDVSWQLGLFPVGSLVSVRLTKEQYVRKVTIRRATTQSATAPPPPKPPRPAAPPYADDVAAAERADALLRWPDTTPLAPMGLMAEPAAADSWWCMGDK</sequence>
<dbReference type="AlphaFoldDB" id="A0A4Z2HGV6"/>
<organism evidence="2 3">
    <name type="scientific">Liparis tanakae</name>
    <name type="common">Tanaka's snailfish</name>
    <dbReference type="NCBI Taxonomy" id="230148"/>
    <lineage>
        <taxon>Eukaryota</taxon>
        <taxon>Metazoa</taxon>
        <taxon>Chordata</taxon>
        <taxon>Craniata</taxon>
        <taxon>Vertebrata</taxon>
        <taxon>Euteleostomi</taxon>
        <taxon>Actinopterygii</taxon>
        <taxon>Neopterygii</taxon>
        <taxon>Teleostei</taxon>
        <taxon>Neoteleostei</taxon>
        <taxon>Acanthomorphata</taxon>
        <taxon>Eupercaria</taxon>
        <taxon>Perciformes</taxon>
        <taxon>Cottioidei</taxon>
        <taxon>Cottales</taxon>
        <taxon>Liparidae</taxon>
        <taxon>Liparis</taxon>
    </lineage>
</organism>
<comment type="caution">
    <text evidence="2">The sequence shown here is derived from an EMBL/GenBank/DDBJ whole genome shotgun (WGS) entry which is preliminary data.</text>
</comment>
<name>A0A4Z2HGV6_9TELE</name>
<gene>
    <name evidence="2" type="ORF">EYF80_025700</name>
</gene>
<feature type="compositionally biased region" description="Pro residues" evidence="1">
    <location>
        <begin position="50"/>
        <end position="62"/>
    </location>
</feature>
<evidence type="ECO:0000256" key="1">
    <source>
        <dbReference type="SAM" id="MobiDB-lite"/>
    </source>
</evidence>
<keyword evidence="3" id="KW-1185">Reference proteome</keyword>
<accession>A0A4Z2HGV6</accession>
<evidence type="ECO:0000313" key="2">
    <source>
        <dbReference type="EMBL" id="TNN64082.1"/>
    </source>
</evidence>
<reference evidence="2 3" key="1">
    <citation type="submission" date="2019-03" db="EMBL/GenBank/DDBJ databases">
        <title>First draft genome of Liparis tanakae, snailfish: a comprehensive survey of snailfish specific genes.</title>
        <authorList>
            <person name="Kim W."/>
            <person name="Song I."/>
            <person name="Jeong J.-H."/>
            <person name="Kim D."/>
            <person name="Kim S."/>
            <person name="Ryu S."/>
            <person name="Song J.Y."/>
            <person name="Lee S.K."/>
        </authorList>
    </citation>
    <scope>NUCLEOTIDE SEQUENCE [LARGE SCALE GENOMIC DNA]</scope>
    <source>
        <tissue evidence="2">Muscle</tissue>
    </source>
</reference>
<proteinExistence type="predicted"/>